<dbReference type="GO" id="GO:0003899">
    <property type="term" value="F:DNA-directed RNA polymerase activity"/>
    <property type="evidence" value="ECO:0007669"/>
    <property type="project" value="InterPro"/>
</dbReference>
<dbReference type="GO" id="GO:0003677">
    <property type="term" value="F:DNA binding"/>
    <property type="evidence" value="ECO:0007669"/>
    <property type="project" value="UniProtKB-KW"/>
</dbReference>
<dbReference type="PIRSF" id="PIRSF000770">
    <property type="entry name" value="RNA_pol_sigma-SigE/K"/>
    <property type="match status" value="1"/>
</dbReference>
<keyword evidence="4" id="KW-0804">Transcription</keyword>
<dbReference type="GO" id="GO:0006352">
    <property type="term" value="P:DNA-templated transcription initiation"/>
    <property type="evidence" value="ECO:0007669"/>
    <property type="project" value="InterPro"/>
</dbReference>
<feature type="domain" description="RNA polymerase sigma-70" evidence="5">
    <location>
        <begin position="205"/>
        <end position="231"/>
    </location>
</feature>
<protein>
    <submittedName>
        <fullName evidence="6">FliA/WhiG family RNA polymerase sigma factor</fullName>
    </submittedName>
</protein>
<dbReference type="HOGENOM" id="CLU_014793_8_1_9"/>
<evidence type="ECO:0000259" key="5">
    <source>
        <dbReference type="PROSITE" id="PS00716"/>
    </source>
</evidence>
<dbReference type="PRINTS" id="PR00046">
    <property type="entry name" value="SIGMA70FCT"/>
</dbReference>
<dbReference type="Proteomes" id="UP000013097">
    <property type="component" value="Unassembled WGS sequence"/>
</dbReference>
<evidence type="ECO:0000313" key="7">
    <source>
        <dbReference type="Proteomes" id="UP000013097"/>
    </source>
</evidence>
<dbReference type="InterPro" id="IPR013324">
    <property type="entry name" value="RNA_pol_sigma_r3/r4-like"/>
</dbReference>
<sequence length="243" mass="28157">MATLESIDVKKHIVEEYIPLVKYIASRVSIGRNKTIEYDDLVGYGMIGLMDAINRYDETKGMKFSSYASIRIKGSMIDELRKHRPISKGAMDKLKTYNEGIEFLQNKLLREPTTEEISKYLNISIQEILQIEGYINIMAVVSLDNLILGDEDEMAVMNTIEDKNCKTPEEEYLNDELEEILKESIDELKEKDKIILNLYYYEELTLKEIGKILNISESRVCQIHSRALRNLKSTIKNKFDIKV</sequence>
<name>N9XRE5_9CLOT</name>
<keyword evidence="2" id="KW-0731">Sigma factor</keyword>
<dbReference type="PROSITE" id="PS00716">
    <property type="entry name" value="SIGMA70_2"/>
    <property type="match status" value="1"/>
</dbReference>
<dbReference type="InterPro" id="IPR012845">
    <property type="entry name" value="RNA_pol_sigma_FliA_WhiG"/>
</dbReference>
<dbReference type="Gene3D" id="1.10.1740.10">
    <property type="match status" value="1"/>
</dbReference>
<dbReference type="NCBIfam" id="TIGR02937">
    <property type="entry name" value="sigma70-ECF"/>
    <property type="match status" value="1"/>
</dbReference>
<evidence type="ECO:0000313" key="6">
    <source>
        <dbReference type="EMBL" id="ENZ02248.1"/>
    </source>
</evidence>
<dbReference type="InterPro" id="IPR000943">
    <property type="entry name" value="RNA_pol_sigma70"/>
</dbReference>
<dbReference type="NCBIfam" id="NF005413">
    <property type="entry name" value="PRK06986.1"/>
    <property type="match status" value="1"/>
</dbReference>
<dbReference type="PATRIC" id="fig|999411.4.peg.1459"/>
<gene>
    <name evidence="6" type="ORF">HMPREF1092_01483</name>
</gene>
<dbReference type="InterPro" id="IPR007624">
    <property type="entry name" value="RNA_pol_sigma70_r3"/>
</dbReference>
<dbReference type="InterPro" id="IPR014284">
    <property type="entry name" value="RNA_pol_sigma-70_dom"/>
</dbReference>
<dbReference type="InterPro" id="IPR013325">
    <property type="entry name" value="RNA_pol_sigma_r2"/>
</dbReference>
<dbReference type="Pfam" id="PF04542">
    <property type="entry name" value="Sigma70_r2"/>
    <property type="match status" value="1"/>
</dbReference>
<dbReference type="Pfam" id="PF04545">
    <property type="entry name" value="Sigma70_r4"/>
    <property type="match status" value="1"/>
</dbReference>
<dbReference type="SUPFAM" id="SSF88946">
    <property type="entry name" value="Sigma2 domain of RNA polymerase sigma factors"/>
    <property type="match status" value="1"/>
</dbReference>
<dbReference type="GO" id="GO:0016987">
    <property type="term" value="F:sigma factor activity"/>
    <property type="evidence" value="ECO:0007669"/>
    <property type="project" value="UniProtKB-KW"/>
</dbReference>
<keyword evidence="3" id="KW-0238">DNA-binding</keyword>
<dbReference type="Pfam" id="PF04539">
    <property type="entry name" value="Sigma70_r3"/>
    <property type="match status" value="1"/>
</dbReference>
<dbReference type="PANTHER" id="PTHR30385">
    <property type="entry name" value="SIGMA FACTOR F FLAGELLAR"/>
    <property type="match status" value="1"/>
</dbReference>
<dbReference type="NCBIfam" id="TIGR02479">
    <property type="entry name" value="FliA_WhiG"/>
    <property type="match status" value="1"/>
</dbReference>
<keyword evidence="1" id="KW-0805">Transcription regulation</keyword>
<dbReference type="AlphaFoldDB" id="N9XRE5"/>
<organism evidence="6 7">
    <name type="scientific">Clostridium thermobutyricum</name>
    <dbReference type="NCBI Taxonomy" id="29372"/>
    <lineage>
        <taxon>Bacteria</taxon>
        <taxon>Bacillati</taxon>
        <taxon>Bacillota</taxon>
        <taxon>Clostridia</taxon>
        <taxon>Eubacteriales</taxon>
        <taxon>Clostridiaceae</taxon>
        <taxon>Clostridium</taxon>
    </lineage>
</organism>
<dbReference type="RefSeq" id="WP_002597984.1">
    <property type="nucleotide sequence ID" value="NZ_CAUWHC010000002.1"/>
</dbReference>
<proteinExistence type="predicted"/>
<evidence type="ECO:0000256" key="1">
    <source>
        <dbReference type="ARBA" id="ARBA00023015"/>
    </source>
</evidence>
<dbReference type="SUPFAM" id="SSF88659">
    <property type="entry name" value="Sigma3 and sigma4 domains of RNA polymerase sigma factors"/>
    <property type="match status" value="2"/>
</dbReference>
<dbReference type="PANTHER" id="PTHR30385:SF7">
    <property type="entry name" value="RNA POLYMERASE SIGMA FACTOR FLIA"/>
    <property type="match status" value="1"/>
</dbReference>
<evidence type="ECO:0000256" key="4">
    <source>
        <dbReference type="ARBA" id="ARBA00023163"/>
    </source>
</evidence>
<accession>N9XRE5</accession>
<dbReference type="InterPro" id="IPR007630">
    <property type="entry name" value="RNA_pol_sigma70_r4"/>
</dbReference>
<evidence type="ECO:0000256" key="3">
    <source>
        <dbReference type="ARBA" id="ARBA00023125"/>
    </source>
</evidence>
<dbReference type="eggNOG" id="COG1191">
    <property type="taxonomic scope" value="Bacteria"/>
</dbReference>
<comment type="caution">
    <text evidence="6">The sequence shown here is derived from an EMBL/GenBank/DDBJ whole genome shotgun (WGS) entry which is preliminary data.</text>
</comment>
<dbReference type="CDD" id="cd06171">
    <property type="entry name" value="Sigma70_r4"/>
    <property type="match status" value="1"/>
</dbReference>
<keyword evidence="7" id="KW-1185">Reference proteome</keyword>
<reference evidence="6 7" key="1">
    <citation type="submission" date="2013-01" db="EMBL/GenBank/DDBJ databases">
        <title>The Genome Sequence of Clostridium colicanis 209318.</title>
        <authorList>
            <consortium name="The Broad Institute Genome Sequencing Platform"/>
            <person name="Earl A."/>
            <person name="Ward D."/>
            <person name="Feldgarden M."/>
            <person name="Gevers D."/>
            <person name="Courvalin P."/>
            <person name="Lambert T."/>
            <person name="Walker B."/>
            <person name="Young S.K."/>
            <person name="Zeng Q."/>
            <person name="Gargeya S."/>
            <person name="Fitzgerald M."/>
            <person name="Haas B."/>
            <person name="Abouelleil A."/>
            <person name="Alvarado L."/>
            <person name="Arachchi H.M."/>
            <person name="Berlin A.M."/>
            <person name="Chapman S.B."/>
            <person name="Dewar J."/>
            <person name="Goldberg J."/>
            <person name="Griggs A."/>
            <person name="Gujja S."/>
            <person name="Hansen M."/>
            <person name="Howarth C."/>
            <person name="Imamovic A."/>
            <person name="Larimer J."/>
            <person name="McCowan C."/>
            <person name="Murphy C."/>
            <person name="Neiman D."/>
            <person name="Pearson M."/>
            <person name="Priest M."/>
            <person name="Roberts A."/>
            <person name="Saif S."/>
            <person name="Shea T."/>
            <person name="Sisk P."/>
            <person name="Sykes S."/>
            <person name="Wortman J."/>
            <person name="Nusbaum C."/>
            <person name="Birren B."/>
        </authorList>
    </citation>
    <scope>NUCLEOTIDE SEQUENCE [LARGE SCALE GENOMIC DNA]</scope>
    <source>
        <strain evidence="6 7">209318</strain>
    </source>
</reference>
<evidence type="ECO:0000256" key="2">
    <source>
        <dbReference type="ARBA" id="ARBA00023082"/>
    </source>
</evidence>
<dbReference type="InterPro" id="IPR007627">
    <property type="entry name" value="RNA_pol_sigma70_r2"/>
</dbReference>
<dbReference type="EMBL" id="AGYT01000008">
    <property type="protein sequence ID" value="ENZ02248.1"/>
    <property type="molecule type" value="Genomic_DNA"/>
</dbReference>
<dbReference type="Gene3D" id="1.20.140.160">
    <property type="match status" value="1"/>
</dbReference>